<dbReference type="InParanoid" id="A0A2K1IME9"/>
<dbReference type="EnsemblPlants" id="Pp3c22_5990V3.1">
    <property type="protein sequence ID" value="PAC:32903672.CDS.1"/>
    <property type="gene ID" value="Pp3c22_5990"/>
</dbReference>
<organism evidence="1">
    <name type="scientific">Physcomitrium patens</name>
    <name type="common">Spreading-leaved earth moss</name>
    <name type="synonym">Physcomitrella patens</name>
    <dbReference type="NCBI Taxonomy" id="3218"/>
    <lineage>
        <taxon>Eukaryota</taxon>
        <taxon>Viridiplantae</taxon>
        <taxon>Streptophyta</taxon>
        <taxon>Embryophyta</taxon>
        <taxon>Bryophyta</taxon>
        <taxon>Bryophytina</taxon>
        <taxon>Bryopsida</taxon>
        <taxon>Funariidae</taxon>
        <taxon>Funariales</taxon>
        <taxon>Funariaceae</taxon>
        <taxon>Physcomitrium</taxon>
    </lineage>
</organism>
<accession>A0A2K1IME9</accession>
<dbReference type="GO" id="GO:0015979">
    <property type="term" value="P:photosynthesis"/>
    <property type="evidence" value="ECO:0007669"/>
    <property type="project" value="InterPro"/>
</dbReference>
<dbReference type="PaxDb" id="3218-PP1S12_350V6.1"/>
<dbReference type="Proteomes" id="UP000006727">
    <property type="component" value="Chromosome 22"/>
</dbReference>
<dbReference type="Gramene" id="Pp3c22_5990V3.1">
    <property type="protein sequence ID" value="PAC:32903672.CDS.1"/>
    <property type="gene ID" value="Pp3c22_5990"/>
</dbReference>
<reference evidence="1 3" key="1">
    <citation type="journal article" date="2008" name="Science">
        <title>The Physcomitrella genome reveals evolutionary insights into the conquest of land by plants.</title>
        <authorList>
            <person name="Rensing S."/>
            <person name="Lang D."/>
            <person name="Zimmer A."/>
            <person name="Terry A."/>
            <person name="Salamov A."/>
            <person name="Shapiro H."/>
            <person name="Nishiyama T."/>
            <person name="Perroud P.-F."/>
            <person name="Lindquist E."/>
            <person name="Kamisugi Y."/>
            <person name="Tanahashi T."/>
            <person name="Sakakibara K."/>
            <person name="Fujita T."/>
            <person name="Oishi K."/>
            <person name="Shin-I T."/>
            <person name="Kuroki Y."/>
            <person name="Toyoda A."/>
            <person name="Suzuki Y."/>
            <person name="Hashimoto A."/>
            <person name="Yamaguchi K."/>
            <person name="Sugano A."/>
            <person name="Kohara Y."/>
            <person name="Fujiyama A."/>
            <person name="Anterola A."/>
            <person name="Aoki S."/>
            <person name="Ashton N."/>
            <person name="Barbazuk W.B."/>
            <person name="Barker E."/>
            <person name="Bennetzen J."/>
            <person name="Bezanilla M."/>
            <person name="Blankenship R."/>
            <person name="Cho S.H."/>
            <person name="Dutcher S."/>
            <person name="Estelle M."/>
            <person name="Fawcett J.A."/>
            <person name="Gundlach H."/>
            <person name="Hanada K."/>
            <person name="Heyl A."/>
            <person name="Hicks K.A."/>
            <person name="Hugh J."/>
            <person name="Lohr M."/>
            <person name="Mayer K."/>
            <person name="Melkozernov A."/>
            <person name="Murata T."/>
            <person name="Nelson D."/>
            <person name="Pils B."/>
            <person name="Prigge M."/>
            <person name="Reiss B."/>
            <person name="Renner T."/>
            <person name="Rombauts S."/>
            <person name="Rushton P."/>
            <person name="Sanderfoot A."/>
            <person name="Schween G."/>
            <person name="Shiu S.-H."/>
            <person name="Stueber K."/>
            <person name="Theodoulou F.L."/>
            <person name="Tu H."/>
            <person name="Van de Peer Y."/>
            <person name="Verrier P.J."/>
            <person name="Waters E."/>
            <person name="Wood A."/>
            <person name="Yang L."/>
            <person name="Cove D."/>
            <person name="Cuming A."/>
            <person name="Hasebe M."/>
            <person name="Lucas S."/>
            <person name="Mishler D.B."/>
            <person name="Reski R."/>
            <person name="Grigoriev I."/>
            <person name="Quatrano R.S."/>
            <person name="Boore J.L."/>
        </authorList>
    </citation>
    <scope>NUCLEOTIDE SEQUENCE [LARGE SCALE GENOMIC DNA]</scope>
    <source>
        <strain evidence="2 3">cv. Gransden 2004</strain>
    </source>
</reference>
<sequence>MRNEANLGFRIPGDGRRRAGTCQVYDWDHAFLDLFWKYNANSLVILHFRWKMLSDESGNISESRCCYSNYRRKFHTKCNYNDWMAS</sequence>
<dbReference type="PRINTS" id="PR00257">
    <property type="entry name" value="PHOTSYSPSAAB"/>
</dbReference>
<dbReference type="GO" id="GO:0016020">
    <property type="term" value="C:membrane"/>
    <property type="evidence" value="ECO:0007669"/>
    <property type="project" value="InterPro"/>
</dbReference>
<dbReference type="Pfam" id="PF00223">
    <property type="entry name" value="PsaA_PsaB"/>
    <property type="match status" value="1"/>
</dbReference>
<name>A0A2K1IME9_PHYPA</name>
<proteinExistence type="predicted"/>
<dbReference type="Gene3D" id="1.20.1130.10">
    <property type="entry name" value="Photosystem I PsaA/PsaB"/>
    <property type="match status" value="1"/>
</dbReference>
<evidence type="ECO:0000313" key="1">
    <source>
        <dbReference type="EMBL" id="PNR30457.1"/>
    </source>
</evidence>
<dbReference type="STRING" id="3218.A0A2K1IME9"/>
<evidence type="ECO:0000313" key="2">
    <source>
        <dbReference type="EnsemblPlants" id="PAC:32903672.CDS.1"/>
    </source>
</evidence>
<reference evidence="2" key="3">
    <citation type="submission" date="2020-12" db="UniProtKB">
        <authorList>
            <consortium name="EnsemblPlants"/>
        </authorList>
    </citation>
    <scope>IDENTIFICATION</scope>
</reference>
<evidence type="ECO:0000313" key="3">
    <source>
        <dbReference type="Proteomes" id="UP000006727"/>
    </source>
</evidence>
<dbReference type="InterPro" id="IPR036408">
    <property type="entry name" value="PSI_PsaA/B_sf"/>
</dbReference>
<gene>
    <name evidence="1" type="ORF">PHYPA_026773</name>
</gene>
<protein>
    <submittedName>
        <fullName evidence="1 2">Uncharacterized protein</fullName>
    </submittedName>
</protein>
<dbReference type="InterPro" id="IPR001280">
    <property type="entry name" value="PSI_PsaA/B"/>
</dbReference>
<dbReference type="EMBL" id="ABEU02000022">
    <property type="protein sequence ID" value="PNR30457.1"/>
    <property type="molecule type" value="Genomic_DNA"/>
</dbReference>
<reference evidence="1 3" key="2">
    <citation type="journal article" date="2018" name="Plant J.">
        <title>The Physcomitrella patens chromosome-scale assembly reveals moss genome structure and evolution.</title>
        <authorList>
            <person name="Lang D."/>
            <person name="Ullrich K.K."/>
            <person name="Murat F."/>
            <person name="Fuchs J."/>
            <person name="Jenkins J."/>
            <person name="Haas F.B."/>
            <person name="Piednoel M."/>
            <person name="Gundlach H."/>
            <person name="Van Bel M."/>
            <person name="Meyberg R."/>
            <person name="Vives C."/>
            <person name="Morata J."/>
            <person name="Symeonidi A."/>
            <person name="Hiss M."/>
            <person name="Muchero W."/>
            <person name="Kamisugi Y."/>
            <person name="Saleh O."/>
            <person name="Blanc G."/>
            <person name="Decker E.L."/>
            <person name="van Gessel N."/>
            <person name="Grimwood J."/>
            <person name="Hayes R.D."/>
            <person name="Graham S.W."/>
            <person name="Gunter L.E."/>
            <person name="McDaniel S.F."/>
            <person name="Hoernstein S.N.W."/>
            <person name="Larsson A."/>
            <person name="Li F.W."/>
            <person name="Perroud P.F."/>
            <person name="Phillips J."/>
            <person name="Ranjan P."/>
            <person name="Rokshar D.S."/>
            <person name="Rothfels C.J."/>
            <person name="Schneider L."/>
            <person name="Shu S."/>
            <person name="Stevenson D.W."/>
            <person name="Thummler F."/>
            <person name="Tillich M."/>
            <person name="Villarreal Aguilar J.C."/>
            <person name="Widiez T."/>
            <person name="Wong G.K."/>
            <person name="Wymore A."/>
            <person name="Zhang Y."/>
            <person name="Zimmer A.D."/>
            <person name="Quatrano R.S."/>
            <person name="Mayer K.F.X."/>
            <person name="Goodstein D."/>
            <person name="Casacuberta J.M."/>
            <person name="Vandepoele K."/>
            <person name="Reski R."/>
            <person name="Cuming A.C."/>
            <person name="Tuskan G.A."/>
            <person name="Maumus F."/>
            <person name="Salse J."/>
            <person name="Schmutz J."/>
            <person name="Rensing S.A."/>
        </authorList>
    </citation>
    <scope>NUCLEOTIDE SEQUENCE [LARGE SCALE GENOMIC DNA]</scope>
    <source>
        <strain evidence="2 3">cv. Gransden 2004</strain>
    </source>
</reference>
<dbReference type="SUPFAM" id="SSF81558">
    <property type="entry name" value="Photosystem I subunits PsaA/PsaB"/>
    <property type="match status" value="1"/>
</dbReference>
<dbReference type="AlphaFoldDB" id="A0A2K1IME9"/>
<dbReference type="GO" id="GO:0009579">
    <property type="term" value="C:thylakoid"/>
    <property type="evidence" value="ECO:0007669"/>
    <property type="project" value="InterPro"/>
</dbReference>
<keyword evidence="3" id="KW-1185">Reference proteome</keyword>